<dbReference type="InterPro" id="IPR001789">
    <property type="entry name" value="Sig_transdc_resp-reg_receiver"/>
</dbReference>
<dbReference type="SMART" id="SM00448">
    <property type="entry name" value="REC"/>
    <property type="match status" value="1"/>
</dbReference>
<evidence type="ECO:0000259" key="3">
    <source>
        <dbReference type="PROSITE" id="PS50110"/>
    </source>
</evidence>
<dbReference type="Gene3D" id="3.40.50.2300">
    <property type="match status" value="1"/>
</dbReference>
<evidence type="ECO:0000256" key="1">
    <source>
        <dbReference type="ARBA" id="ARBA00022553"/>
    </source>
</evidence>
<dbReference type="SUPFAM" id="SSF52172">
    <property type="entry name" value="CheY-like"/>
    <property type="match status" value="1"/>
</dbReference>
<dbReference type="Pfam" id="PF00072">
    <property type="entry name" value="Response_reg"/>
    <property type="match status" value="1"/>
</dbReference>
<accession>A0A5B0KN87</accession>
<feature type="modified residue" description="4-aspartylphosphate" evidence="2">
    <location>
        <position position="51"/>
    </location>
</feature>
<dbReference type="CDD" id="cd00156">
    <property type="entry name" value="REC"/>
    <property type="match status" value="1"/>
</dbReference>
<organism evidence="4 5">
    <name type="scientific">Azospirillum argentinense</name>
    <dbReference type="NCBI Taxonomy" id="2970906"/>
    <lineage>
        <taxon>Bacteria</taxon>
        <taxon>Pseudomonadati</taxon>
        <taxon>Pseudomonadota</taxon>
        <taxon>Alphaproteobacteria</taxon>
        <taxon>Rhodospirillales</taxon>
        <taxon>Azospirillaceae</taxon>
        <taxon>Azospirillum</taxon>
    </lineage>
</organism>
<evidence type="ECO:0000256" key="2">
    <source>
        <dbReference type="PROSITE-ProRule" id="PRU00169"/>
    </source>
</evidence>
<dbReference type="Proteomes" id="UP000325333">
    <property type="component" value="Unassembled WGS sequence"/>
</dbReference>
<sequence length="118" mass="12605">MAKILLAEDEGIIRMLLAEVLIEDGHQVIEAGDGQEALALLVPDVDVIVSDLMMPRLGGAEWVTAARSRPGMTSVPVILMSALPLPDEVAGFATAFLQKPFRPTALASTVQQALNREN</sequence>
<dbReference type="RefSeq" id="WP_149650870.1">
    <property type="nucleotide sequence ID" value="NZ_VEWN01000013.1"/>
</dbReference>
<dbReference type="InterPro" id="IPR050595">
    <property type="entry name" value="Bact_response_regulator"/>
</dbReference>
<gene>
    <name evidence="4" type="ORF">FH063_002311</name>
</gene>
<name>A0A5B0KN87_9PROT</name>
<evidence type="ECO:0000313" key="4">
    <source>
        <dbReference type="EMBL" id="KAA1053729.1"/>
    </source>
</evidence>
<evidence type="ECO:0000313" key="5">
    <source>
        <dbReference type="Proteomes" id="UP000325333"/>
    </source>
</evidence>
<dbReference type="InterPro" id="IPR011006">
    <property type="entry name" value="CheY-like_superfamily"/>
</dbReference>
<proteinExistence type="predicted"/>
<dbReference type="PROSITE" id="PS50110">
    <property type="entry name" value="RESPONSE_REGULATORY"/>
    <property type="match status" value="1"/>
</dbReference>
<protein>
    <recommendedName>
        <fullName evidence="3">Response regulatory domain-containing protein</fullName>
    </recommendedName>
</protein>
<feature type="domain" description="Response regulatory" evidence="3">
    <location>
        <begin position="3"/>
        <end position="114"/>
    </location>
</feature>
<comment type="caution">
    <text evidence="4">The sequence shown here is derived from an EMBL/GenBank/DDBJ whole genome shotgun (WGS) entry which is preliminary data.</text>
</comment>
<dbReference type="AlphaFoldDB" id="A0A5B0KN87"/>
<dbReference type="PANTHER" id="PTHR44591">
    <property type="entry name" value="STRESS RESPONSE REGULATOR PROTEIN 1"/>
    <property type="match status" value="1"/>
</dbReference>
<dbReference type="GO" id="GO:0000160">
    <property type="term" value="P:phosphorelay signal transduction system"/>
    <property type="evidence" value="ECO:0007669"/>
    <property type="project" value="InterPro"/>
</dbReference>
<dbReference type="EMBL" id="VEWN01000013">
    <property type="protein sequence ID" value="KAA1053729.1"/>
    <property type="molecule type" value="Genomic_DNA"/>
</dbReference>
<dbReference type="PANTHER" id="PTHR44591:SF18">
    <property type="entry name" value="REGULATORY PROTEIN"/>
    <property type="match status" value="1"/>
</dbReference>
<reference evidence="4 5" key="1">
    <citation type="submission" date="2019-07" db="EMBL/GenBank/DDBJ databases">
        <title>Genome sequencing of the stress-tolerant strain Azospirillum brasilense Az19.</title>
        <authorList>
            <person name="Maroniche G.A."/>
            <person name="Garcia J.E."/>
            <person name="Pagnussat L."/>
            <person name="Amenta M."/>
            <person name="Creus C.M."/>
        </authorList>
    </citation>
    <scope>NUCLEOTIDE SEQUENCE [LARGE SCALE GENOMIC DNA]</scope>
    <source>
        <strain evidence="4 5">Az19</strain>
    </source>
</reference>
<keyword evidence="1 2" id="KW-0597">Phosphoprotein</keyword>